<dbReference type="PROSITE" id="PS51257">
    <property type="entry name" value="PROKAR_LIPOPROTEIN"/>
    <property type="match status" value="1"/>
</dbReference>
<dbReference type="NCBIfam" id="TIGR03751">
    <property type="entry name" value="conj_TIGR03751"/>
    <property type="match status" value="1"/>
</dbReference>
<dbReference type="Proteomes" id="UP001157138">
    <property type="component" value="Unassembled WGS sequence"/>
</dbReference>
<organism evidence="1 2">
    <name type="scientific">Vibrio zhanjiangensis</name>
    <dbReference type="NCBI Taxonomy" id="1046128"/>
    <lineage>
        <taxon>Bacteria</taxon>
        <taxon>Pseudomonadati</taxon>
        <taxon>Pseudomonadota</taxon>
        <taxon>Gammaproteobacteria</taxon>
        <taxon>Vibrionales</taxon>
        <taxon>Vibrionaceae</taxon>
        <taxon>Vibrio</taxon>
    </lineage>
</organism>
<accession>A0ABQ6F3Y7</accession>
<dbReference type="EMBL" id="BSPW01000078">
    <property type="protein sequence ID" value="GLT19561.1"/>
    <property type="molecule type" value="Genomic_DNA"/>
</dbReference>
<name>A0ABQ6F3Y7_9VIBR</name>
<evidence type="ECO:0000313" key="2">
    <source>
        <dbReference type="Proteomes" id="UP001157138"/>
    </source>
</evidence>
<dbReference type="InterPro" id="IPR022262">
    <property type="entry name" value="Lipoprot_put"/>
</dbReference>
<reference evidence="2" key="1">
    <citation type="journal article" date="2019" name="Int. J. Syst. Evol. Microbiol.">
        <title>The Global Catalogue of Microorganisms (GCM) 10K type strain sequencing project: providing services to taxonomists for standard genome sequencing and annotation.</title>
        <authorList>
            <consortium name="The Broad Institute Genomics Platform"/>
            <consortium name="The Broad Institute Genome Sequencing Center for Infectious Disease"/>
            <person name="Wu L."/>
            <person name="Ma J."/>
        </authorList>
    </citation>
    <scope>NUCLEOTIDE SEQUENCE [LARGE SCALE GENOMIC DNA]</scope>
    <source>
        <strain evidence="2">NBRC 108723</strain>
    </source>
</reference>
<gene>
    <name evidence="1" type="ORF">GCM10007938_33430</name>
</gene>
<protein>
    <submittedName>
        <fullName evidence="1">Conjugal transfer protein</fullName>
    </submittedName>
</protein>
<proteinExistence type="predicted"/>
<sequence length="122" mass="14112">MRFLNTFSRCALFGALISLMGCSTNQEAILPQPDTDVYAIWQQKMAQEAIPSYQNHRSLSVSDEIRRQSDYIRDDVRDTKKQFPRIANPDVVLYVFPHRSGALPVPGYTTVFPLYERVHYEL</sequence>
<keyword evidence="2" id="KW-1185">Reference proteome</keyword>
<dbReference type="RefSeq" id="WP_284193415.1">
    <property type="nucleotide sequence ID" value="NZ_BSPW01000078.1"/>
</dbReference>
<evidence type="ECO:0000313" key="1">
    <source>
        <dbReference type="EMBL" id="GLT19561.1"/>
    </source>
</evidence>
<comment type="caution">
    <text evidence="1">The sequence shown here is derived from an EMBL/GenBank/DDBJ whole genome shotgun (WGS) entry which is preliminary data.</text>
</comment>